<evidence type="ECO:0000313" key="2">
    <source>
        <dbReference type="EMBL" id="KAK4010689.1"/>
    </source>
</evidence>
<evidence type="ECO:0000256" key="1">
    <source>
        <dbReference type="SAM" id="Phobius"/>
    </source>
</evidence>
<keyword evidence="1" id="KW-0472">Membrane</keyword>
<dbReference type="EMBL" id="JAOYFB010000003">
    <property type="protein sequence ID" value="KAK4010689.1"/>
    <property type="molecule type" value="Genomic_DNA"/>
</dbReference>
<name>A0ABQ9ZDB1_9CRUS</name>
<keyword evidence="3" id="KW-1185">Reference proteome</keyword>
<proteinExistence type="predicted"/>
<organism evidence="2 3">
    <name type="scientific">Daphnia magna</name>
    <dbReference type="NCBI Taxonomy" id="35525"/>
    <lineage>
        <taxon>Eukaryota</taxon>
        <taxon>Metazoa</taxon>
        <taxon>Ecdysozoa</taxon>
        <taxon>Arthropoda</taxon>
        <taxon>Crustacea</taxon>
        <taxon>Branchiopoda</taxon>
        <taxon>Diplostraca</taxon>
        <taxon>Cladocera</taxon>
        <taxon>Anomopoda</taxon>
        <taxon>Daphniidae</taxon>
        <taxon>Daphnia</taxon>
    </lineage>
</organism>
<gene>
    <name evidence="2" type="ORF">OUZ56_019820</name>
</gene>
<accession>A0ABQ9ZDB1</accession>
<comment type="caution">
    <text evidence="2">The sequence shown here is derived from an EMBL/GenBank/DDBJ whole genome shotgun (WGS) entry which is preliminary data.</text>
</comment>
<evidence type="ECO:0000313" key="3">
    <source>
        <dbReference type="Proteomes" id="UP001234178"/>
    </source>
</evidence>
<keyword evidence="1" id="KW-0812">Transmembrane</keyword>
<reference evidence="2 3" key="1">
    <citation type="journal article" date="2023" name="Nucleic Acids Res.">
        <title>The hologenome of Daphnia magna reveals possible DNA methylation and microbiome-mediated evolution of the host genome.</title>
        <authorList>
            <person name="Chaturvedi A."/>
            <person name="Li X."/>
            <person name="Dhandapani V."/>
            <person name="Marshall H."/>
            <person name="Kissane S."/>
            <person name="Cuenca-Cambronero M."/>
            <person name="Asole G."/>
            <person name="Calvet F."/>
            <person name="Ruiz-Romero M."/>
            <person name="Marangio P."/>
            <person name="Guigo R."/>
            <person name="Rago D."/>
            <person name="Mirbahai L."/>
            <person name="Eastwood N."/>
            <person name="Colbourne J.K."/>
            <person name="Zhou J."/>
            <person name="Mallon E."/>
            <person name="Orsini L."/>
        </authorList>
    </citation>
    <scope>NUCLEOTIDE SEQUENCE [LARGE SCALE GENOMIC DNA]</scope>
    <source>
        <strain evidence="2">LRV0_1</strain>
    </source>
</reference>
<feature type="transmembrane region" description="Helical" evidence="1">
    <location>
        <begin position="43"/>
        <end position="62"/>
    </location>
</feature>
<protein>
    <submittedName>
        <fullName evidence="2">Uncharacterized protein</fullName>
    </submittedName>
</protein>
<keyword evidence="1" id="KW-1133">Transmembrane helix</keyword>
<sequence length="116" mass="13086">MNVDQALRSVVAKTTLTLYSKNPKKNDDHHHSTWLFQAPKRNAIFLLLNIIVFFACVCVYVLDKTRRWKGRNEMAHPKTRSAYCCSIDLGPGGCRPQHHHGLSDRCGCSAIAATFD</sequence>
<dbReference type="Proteomes" id="UP001234178">
    <property type="component" value="Unassembled WGS sequence"/>
</dbReference>